<dbReference type="HOGENOM" id="CLU_2257492_0_0_2"/>
<dbReference type="EnsemblBacteria" id="AAK41098">
    <property type="protein sequence ID" value="AAK41098"/>
    <property type="gene ID" value="SSO0800"/>
</dbReference>
<proteinExistence type="predicted"/>
<dbReference type="PaxDb" id="273057-SSO0800"/>
<dbReference type="PIR" id="C90230">
    <property type="entry name" value="C90230"/>
</dbReference>
<evidence type="ECO:0000313" key="1">
    <source>
        <dbReference type="EMBL" id="AAK41098.1"/>
    </source>
</evidence>
<dbReference type="STRING" id="273057.SSO0800"/>
<reference evidence="2" key="1">
    <citation type="journal article" date="2001" name="Proc. Natl. Acad. Sci. U.S.A.">
        <title>The complete genome of the crenarchaeon Sulfolobus solfataricus P2.</title>
        <authorList>
            <person name="She Q."/>
            <person name="Singh R.K."/>
            <person name="Confalonieri F."/>
            <person name="Zivanovic Y."/>
            <person name="Allard G."/>
            <person name="Awayez M.J."/>
            <person name="Chan-Weiher C.C.-Y."/>
            <person name="Clausen I.G."/>
            <person name="Curtis B.A."/>
            <person name="De Moors A."/>
            <person name="Erauso G."/>
            <person name="Fletcher C."/>
            <person name="Gordon P.M.K."/>
            <person name="Heikamp-de Jong I."/>
            <person name="Jeffries A.C."/>
            <person name="Kozera C.J."/>
            <person name="Medina N."/>
            <person name="Peng X."/>
            <person name="Thi-Ngoc H.P."/>
            <person name="Redder P."/>
            <person name="Schenk M.E."/>
            <person name="Theriault C."/>
            <person name="Tolstrup N."/>
            <person name="Charlebois R.L."/>
            <person name="Doolittle W.F."/>
            <person name="Duguet M."/>
            <person name="Gaasterland T."/>
            <person name="Garrett R.A."/>
            <person name="Ragan M.A."/>
            <person name="Sensen C.W."/>
            <person name="Van der Oost J."/>
        </authorList>
    </citation>
    <scope>NUCLEOTIDE SEQUENCE [LARGE SCALE GENOMIC DNA]</scope>
    <source>
        <strain evidence="2">ATCC 35092 / DSM 1617 / JCM 11322 / P2</strain>
    </source>
</reference>
<dbReference type="InParanoid" id="Q7LXH3"/>
<name>Q7LXH3_SACS2</name>
<organism evidence="1 2">
    <name type="scientific">Saccharolobus solfataricus (strain ATCC 35092 / DSM 1617 / JCM 11322 / P2)</name>
    <name type="common">Sulfolobus solfataricus</name>
    <dbReference type="NCBI Taxonomy" id="273057"/>
    <lineage>
        <taxon>Archaea</taxon>
        <taxon>Thermoproteota</taxon>
        <taxon>Thermoprotei</taxon>
        <taxon>Sulfolobales</taxon>
        <taxon>Sulfolobaceae</taxon>
        <taxon>Saccharolobus</taxon>
    </lineage>
</organism>
<protein>
    <submittedName>
        <fullName evidence="1">Uncharacterized protein</fullName>
    </submittedName>
</protein>
<evidence type="ECO:0000313" key="2">
    <source>
        <dbReference type="Proteomes" id="UP000001974"/>
    </source>
</evidence>
<gene>
    <name evidence="1" type="ordered locus">SSO0800</name>
</gene>
<dbReference type="AlphaFoldDB" id="Q7LXH3"/>
<keyword evidence="2" id="KW-1185">Reference proteome</keyword>
<sequence length="103" mass="12000">MFKFVIATTSRSNEGQRKAISTIFLPHFGQETEEYLWINIFNNHSVLLSLPFYPILNTTILHQIEFIVKLSWQFINVLNEVLQVLQLYNVGTQFLSNLNNPLS</sequence>
<accession>Q7LXH3</accession>
<dbReference type="Proteomes" id="UP000001974">
    <property type="component" value="Chromosome"/>
</dbReference>
<dbReference type="EMBL" id="AE006641">
    <property type="protein sequence ID" value="AAK41098.1"/>
    <property type="molecule type" value="Genomic_DNA"/>
</dbReference>
<dbReference type="KEGG" id="sso:SSO0800"/>